<evidence type="ECO:0000313" key="3">
    <source>
        <dbReference type="EMBL" id="SEQ85947.1"/>
    </source>
</evidence>
<gene>
    <name evidence="3" type="ORF">SAMN04488038_111161</name>
</gene>
<dbReference type="OrthoDB" id="273832at2"/>
<proteinExistence type="predicted"/>
<name>A0A1H9JGQ5_9GAMM</name>
<keyword evidence="4" id="KW-1185">Reference proteome</keyword>
<feature type="domain" description="Lipid/polyisoprenoid-binding YceI-like" evidence="2">
    <location>
        <begin position="133"/>
        <end position="231"/>
    </location>
</feature>
<accession>A0A1H9JGQ5</accession>
<keyword evidence="1" id="KW-0732">Signal</keyword>
<dbReference type="InterPro" id="IPR007372">
    <property type="entry name" value="Lipid/polyisoprenoid-bd_YceI"/>
</dbReference>
<dbReference type="Gene3D" id="2.40.128.110">
    <property type="entry name" value="Lipid/polyisoprenoid-binding, YceI-like"/>
    <property type="match status" value="1"/>
</dbReference>
<dbReference type="AlphaFoldDB" id="A0A1H9JGQ5"/>
<organism evidence="3 4">
    <name type="scientific">Solimonas aquatica</name>
    <dbReference type="NCBI Taxonomy" id="489703"/>
    <lineage>
        <taxon>Bacteria</taxon>
        <taxon>Pseudomonadati</taxon>
        <taxon>Pseudomonadota</taxon>
        <taxon>Gammaproteobacteria</taxon>
        <taxon>Nevskiales</taxon>
        <taxon>Nevskiaceae</taxon>
        <taxon>Solimonas</taxon>
    </lineage>
</organism>
<evidence type="ECO:0000313" key="4">
    <source>
        <dbReference type="Proteomes" id="UP000199233"/>
    </source>
</evidence>
<dbReference type="Proteomes" id="UP000199233">
    <property type="component" value="Unassembled WGS sequence"/>
</dbReference>
<feature type="signal peptide" evidence="1">
    <location>
        <begin position="1"/>
        <end position="28"/>
    </location>
</feature>
<evidence type="ECO:0000259" key="2">
    <source>
        <dbReference type="Pfam" id="PF04264"/>
    </source>
</evidence>
<protein>
    <submittedName>
        <fullName evidence="3">YceI-like domain-containing protein</fullName>
    </submittedName>
</protein>
<dbReference type="SUPFAM" id="SSF101874">
    <property type="entry name" value="YceI-like"/>
    <property type="match status" value="1"/>
</dbReference>
<dbReference type="EMBL" id="FOFS01000011">
    <property type="protein sequence ID" value="SEQ85947.1"/>
    <property type="molecule type" value="Genomic_DNA"/>
</dbReference>
<feature type="chain" id="PRO_5011634666" evidence="1">
    <location>
        <begin position="29"/>
        <end position="237"/>
    </location>
</feature>
<reference evidence="3 4" key="1">
    <citation type="submission" date="2016-10" db="EMBL/GenBank/DDBJ databases">
        <authorList>
            <person name="de Groot N.N."/>
        </authorList>
    </citation>
    <scope>NUCLEOTIDE SEQUENCE [LARGE SCALE GENOMIC DNA]</scope>
    <source>
        <strain evidence="3 4">DSM 25927</strain>
    </source>
</reference>
<dbReference type="Pfam" id="PF04264">
    <property type="entry name" value="YceI"/>
    <property type="match status" value="1"/>
</dbReference>
<dbReference type="InterPro" id="IPR036761">
    <property type="entry name" value="TTHA0802/YceI-like_sf"/>
</dbReference>
<evidence type="ECO:0000256" key="1">
    <source>
        <dbReference type="SAM" id="SignalP"/>
    </source>
</evidence>
<dbReference type="STRING" id="489703.SAMN04488038_111161"/>
<sequence>MLSHMHPKISLCAPLLLAAALCACQSNAPREGQRPPAQPYRENLGSGTLYMLDPSASKTLIYVFRGGAAASRGHNHVLNAPSFEGRVLLAGEEAAKASFSLCFRFDQLQLDWDALRSSVGGNFSTPRSEQDIADTRRNMLKSLDAGQYPELVINSVRIAGDWPVLIADVDVSLHGVSHRQTVMLKVQHSDDQLVADGQLVLRQSDFGIKPLSVLGGLLAVQDEIAVEFELVGNRIGN</sequence>